<keyword evidence="1" id="KW-0443">Lipid metabolism</keyword>
<dbReference type="GO" id="GO:0019433">
    <property type="term" value="P:triglyceride catabolic process"/>
    <property type="evidence" value="ECO:0007669"/>
    <property type="project" value="TreeGrafter"/>
</dbReference>
<evidence type="ECO:0000256" key="3">
    <source>
        <dbReference type="SAM" id="Phobius"/>
    </source>
</evidence>
<evidence type="ECO:0000313" key="5">
    <source>
        <dbReference type="Ensembl" id="ENSACOP00000023443.1"/>
    </source>
</evidence>
<dbReference type="PANTHER" id="PTHR12406:SF23">
    <property type="entry name" value="OMEGA-HYDROXYCERAMIDE TRANSACYLASE"/>
    <property type="match status" value="1"/>
</dbReference>
<dbReference type="GO" id="GO:0005811">
    <property type="term" value="C:lipid droplet"/>
    <property type="evidence" value="ECO:0007669"/>
    <property type="project" value="TreeGrafter"/>
</dbReference>
<evidence type="ECO:0000259" key="4">
    <source>
        <dbReference type="PROSITE" id="PS51635"/>
    </source>
</evidence>
<dbReference type="PANTHER" id="PTHR12406">
    <property type="entry name" value="CALCIUM-INDEPENDENT PHOSPHOLIPASE A2 IPLA2 -RELATED"/>
    <property type="match status" value="1"/>
</dbReference>
<dbReference type="SUPFAM" id="SSF52151">
    <property type="entry name" value="FabD/lysophospholipase-like"/>
    <property type="match status" value="1"/>
</dbReference>
<dbReference type="GO" id="GO:0055088">
    <property type="term" value="P:lipid homeostasis"/>
    <property type="evidence" value="ECO:0007669"/>
    <property type="project" value="TreeGrafter"/>
</dbReference>
<sequence length="236" mass="26366">MKRNGNERRPFSILMLESASKIYGSSSGSLIGCGMIALLCFALDKVKMTFYNNLRPSFWGLHLGGRILNVVKDILNDFLPPNAHQLVAGRLHVIVTHMSDCRSVVVSEFASKEELIQVLLCSCFIPFCFGLFPPMYRGVVSSLVVWKHTRAKGPSRLCPFFMSRTTITMSAFTGEFDICPKDCPAAFLNFQLSDSVPSALTATSPLQVMDQYYACGYQDTVSYLKRLSKCLRVRSM</sequence>
<dbReference type="PROSITE" id="PS51635">
    <property type="entry name" value="PNPLA"/>
    <property type="match status" value="1"/>
</dbReference>
<dbReference type="InterPro" id="IPR016035">
    <property type="entry name" value="Acyl_Trfase/lysoPLipase"/>
</dbReference>
<keyword evidence="3" id="KW-0472">Membrane</keyword>
<evidence type="ECO:0000256" key="2">
    <source>
        <dbReference type="PROSITE-ProRule" id="PRU01161"/>
    </source>
</evidence>
<reference evidence="5" key="2">
    <citation type="submission" date="2025-09" db="UniProtKB">
        <authorList>
            <consortium name="Ensembl"/>
        </authorList>
    </citation>
    <scope>IDENTIFICATION</scope>
</reference>
<dbReference type="GO" id="GO:0005737">
    <property type="term" value="C:cytoplasm"/>
    <property type="evidence" value="ECO:0007669"/>
    <property type="project" value="TreeGrafter"/>
</dbReference>
<dbReference type="GO" id="GO:0004806">
    <property type="term" value="F:triacylglycerol lipase activity"/>
    <property type="evidence" value="ECO:0007669"/>
    <property type="project" value="TreeGrafter"/>
</dbReference>
<protein>
    <recommendedName>
        <fullName evidence="4">PNPLA domain-containing protein</fullName>
    </recommendedName>
</protein>
<comment type="caution">
    <text evidence="2">Lacks conserved residue(s) required for the propagation of feature annotation.</text>
</comment>
<evidence type="ECO:0000256" key="1">
    <source>
        <dbReference type="ARBA" id="ARBA00023098"/>
    </source>
</evidence>
<reference evidence="5" key="1">
    <citation type="submission" date="2025-08" db="UniProtKB">
        <authorList>
            <consortium name="Ensembl"/>
        </authorList>
    </citation>
    <scope>IDENTIFICATION</scope>
</reference>
<keyword evidence="6" id="KW-1185">Reference proteome</keyword>
<feature type="short sequence motif" description="GXSXG" evidence="2">
    <location>
        <begin position="24"/>
        <end position="28"/>
    </location>
</feature>
<dbReference type="GO" id="GO:0016020">
    <property type="term" value="C:membrane"/>
    <property type="evidence" value="ECO:0007669"/>
    <property type="project" value="TreeGrafter"/>
</dbReference>
<dbReference type="Ensembl" id="ENSACOT00000024252.1">
    <property type="protein sequence ID" value="ENSACOP00000023443.1"/>
    <property type="gene ID" value="ENSACOG00000015860.1"/>
</dbReference>
<name>A0A8B9GFJ8_9PSIT</name>
<dbReference type="Proteomes" id="UP000694522">
    <property type="component" value="Unplaced"/>
</dbReference>
<feature type="transmembrane region" description="Helical" evidence="3">
    <location>
        <begin position="21"/>
        <end position="44"/>
    </location>
</feature>
<dbReference type="AlphaFoldDB" id="A0A8B9GFJ8"/>
<organism evidence="5 6">
    <name type="scientific">Amazona collaria</name>
    <name type="common">yellow-billed parrot</name>
    <dbReference type="NCBI Taxonomy" id="241587"/>
    <lineage>
        <taxon>Eukaryota</taxon>
        <taxon>Metazoa</taxon>
        <taxon>Chordata</taxon>
        <taxon>Craniata</taxon>
        <taxon>Vertebrata</taxon>
        <taxon>Euteleostomi</taxon>
        <taxon>Archelosauria</taxon>
        <taxon>Archosauria</taxon>
        <taxon>Dinosauria</taxon>
        <taxon>Saurischia</taxon>
        <taxon>Theropoda</taxon>
        <taxon>Coelurosauria</taxon>
        <taxon>Aves</taxon>
        <taxon>Neognathae</taxon>
        <taxon>Neoaves</taxon>
        <taxon>Telluraves</taxon>
        <taxon>Australaves</taxon>
        <taxon>Psittaciformes</taxon>
        <taxon>Psittacidae</taxon>
        <taxon>Amazona</taxon>
    </lineage>
</organism>
<keyword evidence="3" id="KW-1133">Transmembrane helix</keyword>
<keyword evidence="3" id="KW-0812">Transmembrane</keyword>
<dbReference type="InterPro" id="IPR033562">
    <property type="entry name" value="PLPL"/>
</dbReference>
<feature type="domain" description="PNPLA" evidence="4">
    <location>
        <begin position="1"/>
        <end position="159"/>
    </location>
</feature>
<dbReference type="InterPro" id="IPR002641">
    <property type="entry name" value="PNPLA_dom"/>
</dbReference>
<accession>A0A8B9GFJ8</accession>
<dbReference type="PROSITE" id="PS51257">
    <property type="entry name" value="PROKAR_LIPOPROTEIN"/>
    <property type="match status" value="1"/>
</dbReference>
<evidence type="ECO:0000313" key="6">
    <source>
        <dbReference type="Proteomes" id="UP000694522"/>
    </source>
</evidence>
<proteinExistence type="predicted"/>